<comment type="caution">
    <text evidence="2">The sequence shown here is derived from an EMBL/GenBank/DDBJ whole genome shotgun (WGS) entry which is preliminary data.</text>
</comment>
<dbReference type="AlphaFoldDB" id="A0A7W6CX93"/>
<accession>A0A7W6CX93</accession>
<name>A0A7W6CX93_9HYPH</name>
<dbReference type="EMBL" id="JACIDR010000002">
    <property type="protein sequence ID" value="MBB3972803.1"/>
    <property type="molecule type" value="Genomic_DNA"/>
</dbReference>
<gene>
    <name evidence="2" type="ORF">GGR24_001460</name>
</gene>
<dbReference type="Proteomes" id="UP000528964">
    <property type="component" value="Unassembled WGS sequence"/>
</dbReference>
<protein>
    <submittedName>
        <fullName evidence="2">Uncharacterized protein</fullName>
    </submittedName>
</protein>
<reference evidence="2 3" key="1">
    <citation type="submission" date="2020-08" db="EMBL/GenBank/DDBJ databases">
        <title>Genomic Encyclopedia of Type Strains, Phase IV (KMG-IV): sequencing the most valuable type-strain genomes for metagenomic binning, comparative biology and taxonomic classification.</title>
        <authorList>
            <person name="Goeker M."/>
        </authorList>
    </citation>
    <scope>NUCLEOTIDE SEQUENCE [LARGE SCALE GENOMIC DNA]</scope>
    <source>
        <strain evidence="2 3">DSM 25481</strain>
    </source>
</reference>
<proteinExistence type="predicted"/>
<evidence type="ECO:0000313" key="3">
    <source>
        <dbReference type="Proteomes" id="UP000528964"/>
    </source>
</evidence>
<keyword evidence="3" id="KW-1185">Reference proteome</keyword>
<sequence length="122" mass="12450">MILIAAAGLATAACAKSPDSIAPSYISEVSYQGYTCGQLADESLRLNSALATASVQQEKARTNDTVGVLLIGLPVSSLSGDNIAPEIGRLKGEQEAVRKASMIKRCSAGPTPAPSGKSARTS</sequence>
<evidence type="ECO:0000313" key="2">
    <source>
        <dbReference type="EMBL" id="MBB3972803.1"/>
    </source>
</evidence>
<organism evidence="2 3">
    <name type="scientific">Hansschlegelia beijingensis</name>
    <dbReference type="NCBI Taxonomy" id="1133344"/>
    <lineage>
        <taxon>Bacteria</taxon>
        <taxon>Pseudomonadati</taxon>
        <taxon>Pseudomonadota</taxon>
        <taxon>Alphaproteobacteria</taxon>
        <taxon>Hyphomicrobiales</taxon>
        <taxon>Methylopilaceae</taxon>
        <taxon>Hansschlegelia</taxon>
    </lineage>
</organism>
<evidence type="ECO:0000256" key="1">
    <source>
        <dbReference type="SAM" id="MobiDB-lite"/>
    </source>
</evidence>
<feature type="region of interest" description="Disordered" evidence="1">
    <location>
        <begin position="103"/>
        <end position="122"/>
    </location>
</feature>